<evidence type="ECO:0000256" key="1">
    <source>
        <dbReference type="SAM" id="MobiDB-lite"/>
    </source>
</evidence>
<feature type="transmembrane region" description="Helical" evidence="2">
    <location>
        <begin position="100"/>
        <end position="117"/>
    </location>
</feature>
<evidence type="ECO:0000313" key="4">
    <source>
        <dbReference type="Proteomes" id="UP000215127"/>
    </source>
</evidence>
<feature type="compositionally biased region" description="Basic and acidic residues" evidence="1">
    <location>
        <begin position="130"/>
        <end position="150"/>
    </location>
</feature>
<feature type="transmembrane region" description="Helical" evidence="2">
    <location>
        <begin position="71"/>
        <end position="94"/>
    </location>
</feature>
<dbReference type="STRING" id="1276538.A0A1X7RM96"/>
<dbReference type="Proteomes" id="UP000215127">
    <property type="component" value="Chromosome 3"/>
</dbReference>
<keyword evidence="2" id="KW-0812">Transmembrane</keyword>
<gene>
    <name evidence="3" type="ORF">ZT3D7_G3695</name>
</gene>
<proteinExistence type="predicted"/>
<keyword evidence="4" id="KW-1185">Reference proteome</keyword>
<feature type="region of interest" description="Disordered" evidence="1">
    <location>
        <begin position="121"/>
        <end position="160"/>
    </location>
</feature>
<dbReference type="AlphaFoldDB" id="A0A1X7RM96"/>
<reference evidence="3 4" key="1">
    <citation type="submission" date="2016-06" db="EMBL/GenBank/DDBJ databases">
        <authorList>
            <person name="Kjaerup R.B."/>
            <person name="Dalgaard T.S."/>
            <person name="Juul-Madsen H.R."/>
        </authorList>
    </citation>
    <scope>NUCLEOTIDE SEQUENCE [LARGE SCALE GENOMIC DNA]</scope>
</reference>
<evidence type="ECO:0000313" key="3">
    <source>
        <dbReference type="EMBL" id="SMQ48545.1"/>
    </source>
</evidence>
<keyword evidence="2" id="KW-0472">Membrane</keyword>
<protein>
    <submittedName>
        <fullName evidence="3">Uncharacterized protein</fullName>
    </submittedName>
</protein>
<organism evidence="3 4">
    <name type="scientific">Zymoseptoria tritici (strain ST99CH_3D7)</name>
    <dbReference type="NCBI Taxonomy" id="1276538"/>
    <lineage>
        <taxon>Eukaryota</taxon>
        <taxon>Fungi</taxon>
        <taxon>Dikarya</taxon>
        <taxon>Ascomycota</taxon>
        <taxon>Pezizomycotina</taxon>
        <taxon>Dothideomycetes</taxon>
        <taxon>Dothideomycetidae</taxon>
        <taxon>Mycosphaerellales</taxon>
        <taxon>Mycosphaerellaceae</taxon>
        <taxon>Zymoseptoria</taxon>
    </lineage>
</organism>
<keyword evidence="2" id="KW-1133">Transmembrane helix</keyword>
<evidence type="ECO:0000256" key="2">
    <source>
        <dbReference type="SAM" id="Phobius"/>
    </source>
</evidence>
<dbReference type="EMBL" id="LT853694">
    <property type="protein sequence ID" value="SMQ48545.1"/>
    <property type="molecule type" value="Genomic_DNA"/>
</dbReference>
<sequence>MADSTTAVESTTGVTSSNHRLAKAKDSLNFLLDPKSGPQPTQLRTRAFLRSVRYIAIFVFWRLVRYAKYAAMGALVAAVSGTAIGSVMSGAAFVIAPTGIVGGAGMGLIYAVARFGFRRARGKGRKGGKKERSGDPRKDERDGAEGEREVVVPAPKVDPW</sequence>
<name>A0A1X7RM96_ZYMT9</name>
<accession>A0A1X7RM96</accession>